<dbReference type="AlphaFoldDB" id="A0AAU2VF42"/>
<reference evidence="1" key="1">
    <citation type="submission" date="2022-10" db="EMBL/GenBank/DDBJ databases">
        <title>The complete genomes of actinobacterial strains from the NBC collection.</title>
        <authorList>
            <person name="Joergensen T.S."/>
            <person name="Alvarez Arevalo M."/>
            <person name="Sterndorff E.B."/>
            <person name="Faurdal D."/>
            <person name="Vuksanovic O."/>
            <person name="Mourched A.-S."/>
            <person name="Charusanti P."/>
            <person name="Shaw S."/>
            <person name="Blin K."/>
            <person name="Weber T."/>
        </authorList>
    </citation>
    <scope>NUCLEOTIDE SEQUENCE</scope>
    <source>
        <strain evidence="1">NBC_00003</strain>
    </source>
</reference>
<sequence length="240" mass="26857">MGFRKAKLTADMLPVVDWRSVDEFTISEWFKTSGRDAGRDVWAIRTPHQIGKKVAYAPCAFFGTPTFAHGPQRLFEDREATRILLTVEPRQEIDGQHHFRVLDAQDTPIGTIRRVPPKSRPFKHTWRIDQPGRPEIAGRNEWSGIDTRHLAIRVGGEVVAGALSSLFASEGADASQRPPRVLVWKGGSEVVMTSGGDDPYRLPSPWLDRRLAFAFALLGDQLPTGRNHHDPEQIGEPRPA</sequence>
<name>A0AAU2VF42_9ACTN</name>
<gene>
    <name evidence="1" type="ORF">OG549_37950</name>
</gene>
<protein>
    <submittedName>
        <fullName evidence="1">Uncharacterized protein</fullName>
    </submittedName>
</protein>
<accession>A0AAU2VF42</accession>
<proteinExistence type="predicted"/>
<evidence type="ECO:0000313" key="1">
    <source>
        <dbReference type="EMBL" id="WTW65960.1"/>
    </source>
</evidence>
<dbReference type="EMBL" id="CP108318">
    <property type="protein sequence ID" value="WTW65960.1"/>
    <property type="molecule type" value="Genomic_DNA"/>
</dbReference>
<organism evidence="1">
    <name type="scientific">Streptomyces sp. NBC_00003</name>
    <dbReference type="NCBI Taxonomy" id="2903608"/>
    <lineage>
        <taxon>Bacteria</taxon>
        <taxon>Bacillati</taxon>
        <taxon>Actinomycetota</taxon>
        <taxon>Actinomycetes</taxon>
        <taxon>Kitasatosporales</taxon>
        <taxon>Streptomycetaceae</taxon>
        <taxon>Streptomyces</taxon>
    </lineage>
</organism>